<proteinExistence type="predicted"/>
<evidence type="ECO:0000259" key="5">
    <source>
        <dbReference type="Pfam" id="PF24883"/>
    </source>
</evidence>
<name>A0A6A6E5G4_9PEZI</name>
<keyword evidence="7" id="KW-1185">Reference proteome</keyword>
<feature type="region of interest" description="Disordered" evidence="3">
    <location>
        <begin position="1"/>
        <end position="28"/>
    </location>
</feature>
<organism evidence="6 7">
    <name type="scientific">Zopfia rhizophila CBS 207.26</name>
    <dbReference type="NCBI Taxonomy" id="1314779"/>
    <lineage>
        <taxon>Eukaryota</taxon>
        <taxon>Fungi</taxon>
        <taxon>Dikarya</taxon>
        <taxon>Ascomycota</taxon>
        <taxon>Pezizomycotina</taxon>
        <taxon>Dothideomycetes</taxon>
        <taxon>Dothideomycetes incertae sedis</taxon>
        <taxon>Zopfiaceae</taxon>
        <taxon>Zopfia</taxon>
    </lineage>
</organism>
<evidence type="ECO:0000313" key="7">
    <source>
        <dbReference type="Proteomes" id="UP000800200"/>
    </source>
</evidence>
<dbReference type="Pfam" id="PF24883">
    <property type="entry name" value="NPHP3_N"/>
    <property type="match status" value="1"/>
</dbReference>
<evidence type="ECO:0000313" key="6">
    <source>
        <dbReference type="EMBL" id="KAF2187187.1"/>
    </source>
</evidence>
<dbReference type="InterPro" id="IPR000845">
    <property type="entry name" value="Nucleoside_phosphorylase_d"/>
</dbReference>
<dbReference type="Gene3D" id="3.40.50.300">
    <property type="entry name" value="P-loop containing nucleotide triphosphate hydrolases"/>
    <property type="match status" value="1"/>
</dbReference>
<dbReference type="EMBL" id="ML994628">
    <property type="protein sequence ID" value="KAF2187187.1"/>
    <property type="molecule type" value="Genomic_DNA"/>
</dbReference>
<dbReference type="AlphaFoldDB" id="A0A6A6E5G4"/>
<reference evidence="6" key="1">
    <citation type="journal article" date="2020" name="Stud. Mycol.">
        <title>101 Dothideomycetes genomes: a test case for predicting lifestyles and emergence of pathogens.</title>
        <authorList>
            <person name="Haridas S."/>
            <person name="Albert R."/>
            <person name="Binder M."/>
            <person name="Bloem J."/>
            <person name="Labutti K."/>
            <person name="Salamov A."/>
            <person name="Andreopoulos B."/>
            <person name="Baker S."/>
            <person name="Barry K."/>
            <person name="Bills G."/>
            <person name="Bluhm B."/>
            <person name="Cannon C."/>
            <person name="Castanera R."/>
            <person name="Culley D."/>
            <person name="Daum C."/>
            <person name="Ezra D."/>
            <person name="Gonzalez J."/>
            <person name="Henrissat B."/>
            <person name="Kuo A."/>
            <person name="Liang C."/>
            <person name="Lipzen A."/>
            <person name="Lutzoni F."/>
            <person name="Magnuson J."/>
            <person name="Mondo S."/>
            <person name="Nolan M."/>
            <person name="Ohm R."/>
            <person name="Pangilinan J."/>
            <person name="Park H.-J."/>
            <person name="Ramirez L."/>
            <person name="Alfaro M."/>
            <person name="Sun H."/>
            <person name="Tritt A."/>
            <person name="Yoshinaga Y."/>
            <person name="Zwiers L.-H."/>
            <person name="Turgeon B."/>
            <person name="Goodwin S."/>
            <person name="Spatafora J."/>
            <person name="Crous P."/>
            <person name="Grigoriev I."/>
        </authorList>
    </citation>
    <scope>NUCLEOTIDE SEQUENCE</scope>
    <source>
        <strain evidence="6">CBS 207.26</strain>
    </source>
</reference>
<gene>
    <name evidence="6" type="ORF">K469DRAFT_686372</name>
</gene>
<evidence type="ECO:0000256" key="1">
    <source>
        <dbReference type="ARBA" id="ARBA00022737"/>
    </source>
</evidence>
<accession>A0A6A6E5G4</accession>
<sequence>MSERNGAIGDDEGPVSSKTKTRKADRKSHSIELTHNVYTVGWVCALPKEQTAATAMLDQIHPDLPKPPNDHNTYTLGSIGEHNVVIACLPKGKYGNNSAATVATWMIGTFPSIKVGLMVGIGGGIPPKVRLGDVVVSTPVDQYPGVVQWDMGKAEKDNNFKRTGALNNPPSALLTALTKLETKHEMHGSKIHQYLGDLGKKWPSLVPKYTWSDSLKDSLFTPDSSPGTRSRWQVISLILRDMILALLGYLLGGWAFAPINRVAEQMTSHTVNVKVEGTQRKPRDMHVHYGLIASGNQVIKDAKFRDSLNESLGGNVLCVEMEAAGLMNYSPCIVIRGICDYADSQKNKYWQEYAAAVAAACAKELLGYVQPSEVDGERPVKDILDQVLDTVSRAEANVEKVRSKLDRNEDLEILKWLTPIDYGPQQSDLFSRCKDGTGQWLLNSEEFQDWISESKQTLFCPGMPGAGKTIMTSIVVEHLQSKFENASRIGIAYLYCNFHRQQEQKPVDLLLCLLKQLIQGRSSVPENVKSLYDRHMTKRTRPSIDEVSNALHSVFTDYSTVFIIIDALDECQVSGEGRTKFLSEIFNLQAKAEVNLFTTSRAIPEVEREFKGCISLEIRANDEDVYKYLDGRISQAQSHALQRPDLRENIKTEIINAVDGMFLLAKLHLDSLLDMRLPKDIRTALKKLPKGFEAYNDAYREAMDRVERQGLKTQEFAKQVLSWITCARRPLKPLELRHALAVETGASELGEENLPEIEDIVSVLLSIRRRV</sequence>
<protein>
    <submittedName>
        <fullName evidence="6">Purine and uridine phosphorylase</fullName>
    </submittedName>
</protein>
<dbReference type="PANTHER" id="PTHR46082:SF11">
    <property type="entry name" value="AAA+ ATPASE DOMAIN-CONTAINING PROTEIN-RELATED"/>
    <property type="match status" value="1"/>
</dbReference>
<dbReference type="SUPFAM" id="SSF52540">
    <property type="entry name" value="P-loop containing nucleoside triphosphate hydrolases"/>
    <property type="match status" value="1"/>
</dbReference>
<dbReference type="GO" id="GO:0009116">
    <property type="term" value="P:nucleoside metabolic process"/>
    <property type="evidence" value="ECO:0007669"/>
    <property type="project" value="InterPro"/>
</dbReference>
<dbReference type="Proteomes" id="UP000800200">
    <property type="component" value="Unassembled WGS sequence"/>
</dbReference>
<dbReference type="OrthoDB" id="195446at2759"/>
<dbReference type="InterPro" id="IPR056884">
    <property type="entry name" value="NPHP3-like_N"/>
</dbReference>
<keyword evidence="2" id="KW-0175">Coiled coil</keyword>
<feature type="coiled-coil region" evidence="2">
    <location>
        <begin position="384"/>
        <end position="411"/>
    </location>
</feature>
<dbReference type="InterPro" id="IPR053137">
    <property type="entry name" value="NLR-like"/>
</dbReference>
<dbReference type="GO" id="GO:0003824">
    <property type="term" value="F:catalytic activity"/>
    <property type="evidence" value="ECO:0007669"/>
    <property type="project" value="InterPro"/>
</dbReference>
<dbReference type="PANTHER" id="PTHR46082">
    <property type="entry name" value="ATP/GTP-BINDING PROTEIN-RELATED"/>
    <property type="match status" value="1"/>
</dbReference>
<feature type="domain" description="Nucleoside phosphorylase" evidence="4">
    <location>
        <begin position="42"/>
        <end position="144"/>
    </location>
</feature>
<dbReference type="Gene3D" id="3.40.50.1580">
    <property type="entry name" value="Nucleoside phosphorylase domain"/>
    <property type="match status" value="1"/>
</dbReference>
<evidence type="ECO:0000259" key="4">
    <source>
        <dbReference type="Pfam" id="PF01048"/>
    </source>
</evidence>
<evidence type="ECO:0000256" key="3">
    <source>
        <dbReference type="SAM" id="MobiDB-lite"/>
    </source>
</evidence>
<dbReference type="InterPro" id="IPR027417">
    <property type="entry name" value="P-loop_NTPase"/>
</dbReference>
<evidence type="ECO:0000256" key="2">
    <source>
        <dbReference type="SAM" id="Coils"/>
    </source>
</evidence>
<dbReference type="Pfam" id="PF01048">
    <property type="entry name" value="PNP_UDP_1"/>
    <property type="match status" value="1"/>
</dbReference>
<feature type="domain" description="Nephrocystin 3-like N-terminal" evidence="5">
    <location>
        <begin position="436"/>
        <end position="601"/>
    </location>
</feature>
<dbReference type="InterPro" id="IPR035994">
    <property type="entry name" value="Nucleoside_phosphorylase_sf"/>
</dbReference>
<keyword evidence="1" id="KW-0677">Repeat</keyword>
<dbReference type="SUPFAM" id="SSF53167">
    <property type="entry name" value="Purine and uridine phosphorylases"/>
    <property type="match status" value="1"/>
</dbReference>